<dbReference type="Pfam" id="PF13472">
    <property type="entry name" value="Lipase_GDSL_2"/>
    <property type="match status" value="1"/>
</dbReference>
<dbReference type="PANTHER" id="PTHR43695">
    <property type="entry name" value="PUTATIVE (AFU_ORTHOLOGUE AFUA_2G17250)-RELATED"/>
    <property type="match status" value="1"/>
</dbReference>
<dbReference type="Proteomes" id="UP000198806">
    <property type="component" value="Unassembled WGS sequence"/>
</dbReference>
<keyword evidence="2" id="KW-0378">Hydrolase</keyword>
<gene>
    <name evidence="4" type="ORF">SAMN04489757_13232</name>
</gene>
<feature type="domain" description="SGNH hydrolase-type esterase" evidence="3">
    <location>
        <begin position="38"/>
        <end position="201"/>
    </location>
</feature>
<keyword evidence="5" id="KW-1185">Reference proteome</keyword>
<sequence>MSRIFWAGDSTVKENDFTTYPQTGIGQGIRLFIKKEIEIINHAENGRSTKSFLDEFRLAAIYNDIKEDDFLFIQFGHNDSKIEDPSRYTKAFGDYQENLEKFVNAARNKMAHPVFITPLCRRYFVDETHLEEKIHGDYPKAMIETGKKLKVPVIDLFSMSREFLLKVGDEGSKRYFMHLAPDEYSNYPDGLTDNTHLKYEGAVAFGGLVAKGLKELGDIYWNLLIEPERLDIGLKV</sequence>
<dbReference type="STRING" id="1527.SAMN04489757_13232"/>
<evidence type="ECO:0000313" key="5">
    <source>
        <dbReference type="Proteomes" id="UP000198806"/>
    </source>
</evidence>
<evidence type="ECO:0000313" key="4">
    <source>
        <dbReference type="EMBL" id="SFO50080.1"/>
    </source>
</evidence>
<evidence type="ECO:0000259" key="3">
    <source>
        <dbReference type="Pfam" id="PF13472"/>
    </source>
</evidence>
<dbReference type="InterPro" id="IPR013830">
    <property type="entry name" value="SGNH_hydro"/>
</dbReference>
<evidence type="ECO:0000256" key="1">
    <source>
        <dbReference type="ARBA" id="ARBA00008668"/>
    </source>
</evidence>
<dbReference type="Gene3D" id="3.40.50.1110">
    <property type="entry name" value="SGNH hydrolase"/>
    <property type="match status" value="1"/>
</dbReference>
<accession>A0A1I5HQ25</accession>
<protein>
    <submittedName>
        <fullName evidence="4">Lysophospholipase L1</fullName>
    </submittedName>
</protein>
<evidence type="ECO:0000256" key="2">
    <source>
        <dbReference type="ARBA" id="ARBA00022801"/>
    </source>
</evidence>
<dbReference type="PANTHER" id="PTHR43695:SF1">
    <property type="entry name" value="RHAMNOGALACTURONAN ACETYLESTERASE"/>
    <property type="match status" value="1"/>
</dbReference>
<dbReference type="EMBL" id="FOWD01000032">
    <property type="protein sequence ID" value="SFO50080.1"/>
    <property type="molecule type" value="Genomic_DNA"/>
</dbReference>
<dbReference type="SUPFAM" id="SSF52266">
    <property type="entry name" value="SGNH hydrolase"/>
    <property type="match status" value="1"/>
</dbReference>
<name>A0A1I5HQ25_9FIRM</name>
<dbReference type="CDD" id="cd01821">
    <property type="entry name" value="Rhamnogalacturan_acetylesterase_like"/>
    <property type="match status" value="1"/>
</dbReference>
<dbReference type="GO" id="GO:0016787">
    <property type="term" value="F:hydrolase activity"/>
    <property type="evidence" value="ECO:0007669"/>
    <property type="project" value="UniProtKB-KW"/>
</dbReference>
<dbReference type="InterPro" id="IPR036514">
    <property type="entry name" value="SGNH_hydro_sf"/>
</dbReference>
<dbReference type="InterPro" id="IPR037459">
    <property type="entry name" value="RhgT-like"/>
</dbReference>
<proteinExistence type="inferred from homology"/>
<dbReference type="RefSeq" id="WP_091687780.1">
    <property type="nucleotide sequence ID" value="NZ_BAABFM010000046.1"/>
</dbReference>
<dbReference type="AlphaFoldDB" id="A0A1I5HQ25"/>
<dbReference type="OrthoDB" id="9807041at2"/>
<organism evidence="4 5">
    <name type="scientific">Anaerocolumna aminovalerica</name>
    <dbReference type="NCBI Taxonomy" id="1527"/>
    <lineage>
        <taxon>Bacteria</taxon>
        <taxon>Bacillati</taxon>
        <taxon>Bacillota</taxon>
        <taxon>Clostridia</taxon>
        <taxon>Lachnospirales</taxon>
        <taxon>Lachnospiraceae</taxon>
        <taxon>Anaerocolumna</taxon>
    </lineage>
</organism>
<reference evidence="4 5" key="1">
    <citation type="submission" date="2016-10" db="EMBL/GenBank/DDBJ databases">
        <authorList>
            <person name="de Groot N.N."/>
        </authorList>
    </citation>
    <scope>NUCLEOTIDE SEQUENCE [LARGE SCALE GENOMIC DNA]</scope>
    <source>
        <strain evidence="4 5">DSM 1283</strain>
    </source>
</reference>
<comment type="similarity">
    <text evidence="1">Belongs to the 'GDSL' lipolytic enzyme family.</text>
</comment>